<comment type="caution">
    <text evidence="3">The sequence shown here is derived from an EMBL/GenBank/DDBJ whole genome shotgun (WGS) entry which is preliminary data.</text>
</comment>
<evidence type="ECO:0000313" key="4">
    <source>
        <dbReference type="Proteomes" id="UP001472677"/>
    </source>
</evidence>
<proteinExistence type="predicted"/>
<name>A0ABR2CKR8_9ROSI</name>
<keyword evidence="4" id="KW-1185">Reference proteome</keyword>
<dbReference type="InterPro" id="IPR047259">
    <property type="entry name" value="QUIRKY-like"/>
</dbReference>
<dbReference type="PANTHER" id="PTHR31425:SF26">
    <property type="entry name" value="PROTEIN QUIRKY-LIKE"/>
    <property type="match status" value="1"/>
</dbReference>
<evidence type="ECO:0000256" key="1">
    <source>
        <dbReference type="ARBA" id="ARBA00022737"/>
    </source>
</evidence>
<organism evidence="3 4">
    <name type="scientific">Hibiscus sabdariffa</name>
    <name type="common">roselle</name>
    <dbReference type="NCBI Taxonomy" id="183260"/>
    <lineage>
        <taxon>Eukaryota</taxon>
        <taxon>Viridiplantae</taxon>
        <taxon>Streptophyta</taxon>
        <taxon>Embryophyta</taxon>
        <taxon>Tracheophyta</taxon>
        <taxon>Spermatophyta</taxon>
        <taxon>Magnoliopsida</taxon>
        <taxon>eudicotyledons</taxon>
        <taxon>Gunneridae</taxon>
        <taxon>Pentapetalae</taxon>
        <taxon>rosids</taxon>
        <taxon>malvids</taxon>
        <taxon>Malvales</taxon>
        <taxon>Malvaceae</taxon>
        <taxon>Malvoideae</taxon>
        <taxon>Hibiscus</taxon>
    </lineage>
</organism>
<evidence type="ECO:0000259" key="2">
    <source>
        <dbReference type="Pfam" id="PF08372"/>
    </source>
</evidence>
<accession>A0ABR2CKR8</accession>
<evidence type="ECO:0000313" key="3">
    <source>
        <dbReference type="EMBL" id="KAK8519557.1"/>
    </source>
</evidence>
<keyword evidence="1" id="KW-0677">Repeat</keyword>
<protein>
    <recommendedName>
        <fullName evidence="2">Multiple C2 domain-containing protein</fullName>
    </recommendedName>
</protein>
<dbReference type="Pfam" id="PF08372">
    <property type="entry name" value="PRT_C"/>
    <property type="match status" value="1"/>
</dbReference>
<dbReference type="InterPro" id="IPR013583">
    <property type="entry name" value="MCTP_C"/>
</dbReference>
<dbReference type="PANTHER" id="PTHR31425">
    <property type="entry name" value="PHOSPHORIBOSYLANTHRANILATE TRANSFERASE ISOFORM 1"/>
    <property type="match status" value="1"/>
</dbReference>
<gene>
    <name evidence="3" type="ORF">V6N12_025592</name>
</gene>
<feature type="domain" description="Multiple C2" evidence="2">
    <location>
        <begin position="31"/>
        <end position="85"/>
    </location>
</feature>
<sequence>MDPSLIVWCRAEPPLRSEVVEYMLECQFTLVFVMCVVYGASQHRKRPRHPPHMDTKLSLVESVQSDYLDNEYDTSPTSKEDKILKNSIPSRSSSLICTWIRFFRDGTSSISNYHSFIALKLVQRTREECFGYRNSKTNLLDVQRESFNFCCGICHTNVDEQLKLRSQEWI</sequence>
<dbReference type="Proteomes" id="UP001472677">
    <property type="component" value="Unassembled WGS sequence"/>
</dbReference>
<reference evidence="3 4" key="1">
    <citation type="journal article" date="2024" name="G3 (Bethesda)">
        <title>Genome assembly of Hibiscus sabdariffa L. provides insights into metabolisms of medicinal natural products.</title>
        <authorList>
            <person name="Kim T."/>
        </authorList>
    </citation>
    <scope>NUCLEOTIDE SEQUENCE [LARGE SCALE GENOMIC DNA]</scope>
    <source>
        <strain evidence="3">TK-2024</strain>
        <tissue evidence="3">Old leaves</tissue>
    </source>
</reference>
<dbReference type="EMBL" id="JBBPBM010000051">
    <property type="protein sequence ID" value="KAK8519557.1"/>
    <property type="molecule type" value="Genomic_DNA"/>
</dbReference>